<dbReference type="OrthoDB" id="1001765at2759"/>
<name>A0A8H6TBX9_9AGAR</name>
<keyword evidence="1" id="KW-0732">Signal</keyword>
<sequence>MKTFAAITTLSFVNIALSLPTKRGVSDTHILNFALNLEYLQVDFYKQAVAQFPQTAFRDAGEPDWVYGRLQQMHDHDSTHAMFLSTALKTAGVSAVSPCDFIFSFTDARSVIEQATTLKSITTAAYNGALRLLNNRDYASIAASMMAVEARHDSWLNGAVLQRSAWTTAFEASLGPSQAFSALLSYIKSCPASNSPLLPGLNRFPALSLSNIYPGQTATVSFSVPNAPNRQLFAAFISGAGKPTFVPLEENNTRVKVPDNLFGRVFCVITSDGGRADDEVTVAGPSLVELQFNANGQLV</sequence>
<dbReference type="InterPro" id="IPR009078">
    <property type="entry name" value="Ferritin-like_SF"/>
</dbReference>
<evidence type="ECO:0000313" key="2">
    <source>
        <dbReference type="EMBL" id="KAF7315950.1"/>
    </source>
</evidence>
<dbReference type="EMBL" id="JACAZF010000001">
    <property type="protein sequence ID" value="KAF7315950.1"/>
    <property type="molecule type" value="Genomic_DNA"/>
</dbReference>
<dbReference type="SUPFAM" id="SSF47240">
    <property type="entry name" value="Ferritin-like"/>
    <property type="match status" value="1"/>
</dbReference>
<evidence type="ECO:0000256" key="1">
    <source>
        <dbReference type="SAM" id="SignalP"/>
    </source>
</evidence>
<dbReference type="GeneID" id="59340579"/>
<reference evidence="2" key="1">
    <citation type="submission" date="2020-05" db="EMBL/GenBank/DDBJ databases">
        <title>Mycena genomes resolve the evolution of fungal bioluminescence.</title>
        <authorList>
            <person name="Tsai I.J."/>
        </authorList>
    </citation>
    <scope>NUCLEOTIDE SEQUENCE</scope>
    <source>
        <strain evidence="2">171206Taipei</strain>
    </source>
</reference>
<dbReference type="InterPro" id="IPR039254">
    <property type="entry name" value="Rds1"/>
</dbReference>
<dbReference type="PANTHER" id="PTHR38705:SF1">
    <property type="entry name" value="PROTEIN RDS1"/>
    <property type="match status" value="1"/>
</dbReference>
<dbReference type="CDD" id="cd00657">
    <property type="entry name" value="Ferritin_like"/>
    <property type="match status" value="1"/>
</dbReference>
<dbReference type="AlphaFoldDB" id="A0A8H6TBX9"/>
<evidence type="ECO:0000313" key="3">
    <source>
        <dbReference type="Proteomes" id="UP000636479"/>
    </source>
</evidence>
<accession>A0A8H6TBX9</accession>
<gene>
    <name evidence="2" type="ORF">MIND_00111800</name>
</gene>
<keyword evidence="3" id="KW-1185">Reference proteome</keyword>
<proteinExistence type="predicted"/>
<dbReference type="Pfam" id="PF13668">
    <property type="entry name" value="Ferritin_2"/>
    <property type="match status" value="1"/>
</dbReference>
<dbReference type="Proteomes" id="UP000636479">
    <property type="component" value="Unassembled WGS sequence"/>
</dbReference>
<organism evidence="2 3">
    <name type="scientific">Mycena indigotica</name>
    <dbReference type="NCBI Taxonomy" id="2126181"/>
    <lineage>
        <taxon>Eukaryota</taxon>
        <taxon>Fungi</taxon>
        <taxon>Dikarya</taxon>
        <taxon>Basidiomycota</taxon>
        <taxon>Agaricomycotina</taxon>
        <taxon>Agaricomycetes</taxon>
        <taxon>Agaricomycetidae</taxon>
        <taxon>Agaricales</taxon>
        <taxon>Marasmiineae</taxon>
        <taxon>Mycenaceae</taxon>
        <taxon>Mycena</taxon>
    </lineage>
</organism>
<comment type="caution">
    <text evidence="2">The sequence shown here is derived from an EMBL/GenBank/DDBJ whole genome shotgun (WGS) entry which is preliminary data.</text>
</comment>
<dbReference type="RefSeq" id="XP_037225973.1">
    <property type="nucleotide sequence ID" value="XM_037358063.1"/>
</dbReference>
<protein>
    <submittedName>
        <fullName evidence="2">Uncharacterized protein</fullName>
    </submittedName>
</protein>
<feature type="chain" id="PRO_5034584887" evidence="1">
    <location>
        <begin position="19"/>
        <end position="299"/>
    </location>
</feature>
<feature type="signal peptide" evidence="1">
    <location>
        <begin position="1"/>
        <end position="18"/>
    </location>
</feature>
<dbReference type="PANTHER" id="PTHR38705">
    <property type="entry name" value="PROTEIN RDS1"/>
    <property type="match status" value="1"/>
</dbReference>